<keyword evidence="3" id="KW-1185">Reference proteome</keyword>
<reference evidence="3" key="1">
    <citation type="journal article" date="2006" name="Science">
        <title>Ancient noncoding elements conserved in the human genome.</title>
        <authorList>
            <person name="Venkatesh B."/>
            <person name="Kirkness E.F."/>
            <person name="Loh Y.H."/>
            <person name="Halpern A.L."/>
            <person name="Lee A.P."/>
            <person name="Johnson J."/>
            <person name="Dandona N."/>
            <person name="Viswanathan L.D."/>
            <person name="Tay A."/>
            <person name="Venter J.C."/>
            <person name="Strausberg R.L."/>
            <person name="Brenner S."/>
        </authorList>
    </citation>
    <scope>NUCLEOTIDE SEQUENCE [LARGE SCALE GENOMIC DNA]</scope>
</reference>
<evidence type="ECO:0000313" key="2">
    <source>
        <dbReference type="Ensembl" id="ENSCMIP00000038871.1"/>
    </source>
</evidence>
<dbReference type="GO" id="GO:0005829">
    <property type="term" value="C:cytosol"/>
    <property type="evidence" value="ECO:0007669"/>
    <property type="project" value="TreeGrafter"/>
</dbReference>
<organism evidence="2 3">
    <name type="scientific">Callorhinchus milii</name>
    <name type="common">Ghost shark</name>
    <dbReference type="NCBI Taxonomy" id="7868"/>
    <lineage>
        <taxon>Eukaryota</taxon>
        <taxon>Metazoa</taxon>
        <taxon>Chordata</taxon>
        <taxon>Craniata</taxon>
        <taxon>Vertebrata</taxon>
        <taxon>Chondrichthyes</taxon>
        <taxon>Holocephali</taxon>
        <taxon>Chimaeriformes</taxon>
        <taxon>Callorhinchidae</taxon>
        <taxon>Callorhinchus</taxon>
    </lineage>
</organism>
<reference evidence="3" key="3">
    <citation type="journal article" date="2014" name="Nature">
        <title>Elephant shark genome provides unique insights into gnathostome evolution.</title>
        <authorList>
            <consortium name="International Elephant Shark Genome Sequencing Consortium"/>
            <person name="Venkatesh B."/>
            <person name="Lee A.P."/>
            <person name="Ravi V."/>
            <person name="Maurya A.K."/>
            <person name="Lian M.M."/>
            <person name="Swann J.B."/>
            <person name="Ohta Y."/>
            <person name="Flajnik M.F."/>
            <person name="Sutoh Y."/>
            <person name="Kasahara M."/>
            <person name="Hoon S."/>
            <person name="Gangu V."/>
            <person name="Roy S.W."/>
            <person name="Irimia M."/>
            <person name="Korzh V."/>
            <person name="Kondrychyn I."/>
            <person name="Lim Z.W."/>
            <person name="Tay B.H."/>
            <person name="Tohari S."/>
            <person name="Kong K.W."/>
            <person name="Ho S."/>
            <person name="Lorente-Galdos B."/>
            <person name="Quilez J."/>
            <person name="Marques-Bonet T."/>
            <person name="Raney B.J."/>
            <person name="Ingham P.W."/>
            <person name="Tay A."/>
            <person name="Hillier L.W."/>
            <person name="Minx P."/>
            <person name="Boehm T."/>
            <person name="Wilson R.K."/>
            <person name="Brenner S."/>
            <person name="Warren W.C."/>
        </authorList>
    </citation>
    <scope>NUCLEOTIDE SEQUENCE [LARGE SCALE GENOMIC DNA]</scope>
</reference>
<evidence type="ECO:0000313" key="3">
    <source>
        <dbReference type="Proteomes" id="UP000314986"/>
    </source>
</evidence>
<dbReference type="GO" id="GO:0051879">
    <property type="term" value="F:Hsp90 protein binding"/>
    <property type="evidence" value="ECO:0007669"/>
    <property type="project" value="TreeGrafter"/>
</dbReference>
<dbReference type="InterPro" id="IPR019399">
    <property type="entry name" value="Parkin_co-regulated_protein"/>
</dbReference>
<dbReference type="GO" id="GO:0030544">
    <property type="term" value="F:Hsp70 protein binding"/>
    <property type="evidence" value="ECO:0007669"/>
    <property type="project" value="TreeGrafter"/>
</dbReference>
<dbReference type="InParanoid" id="A0A4W3JHF8"/>
<dbReference type="Proteomes" id="UP000314986">
    <property type="component" value="Unassembled WGS sequence"/>
</dbReference>
<dbReference type="PANTHER" id="PTHR21207:SF2">
    <property type="entry name" value="PARKIN COREGULATED GENE PROTEIN"/>
    <property type="match status" value="1"/>
</dbReference>
<feature type="region of interest" description="Disordered" evidence="1">
    <location>
        <begin position="13"/>
        <end position="67"/>
    </location>
</feature>
<proteinExistence type="predicted"/>
<dbReference type="STRING" id="7868.ENSCMIP00000038871"/>
<reference evidence="2" key="4">
    <citation type="submission" date="2025-08" db="UniProtKB">
        <authorList>
            <consortium name="Ensembl"/>
        </authorList>
    </citation>
    <scope>IDENTIFICATION</scope>
</reference>
<protein>
    <submittedName>
        <fullName evidence="2">Uncharacterized protein</fullName>
    </submittedName>
</protein>
<dbReference type="AlphaFoldDB" id="A0A4W3JHF8"/>
<reference evidence="2" key="5">
    <citation type="submission" date="2025-09" db="UniProtKB">
        <authorList>
            <consortium name="Ensembl"/>
        </authorList>
    </citation>
    <scope>IDENTIFICATION</scope>
</reference>
<evidence type="ECO:0000256" key="1">
    <source>
        <dbReference type="SAM" id="MobiDB-lite"/>
    </source>
</evidence>
<dbReference type="Ensembl" id="ENSCMIT00000039426.1">
    <property type="protein sequence ID" value="ENSCMIP00000038871.1"/>
    <property type="gene ID" value="ENSCMIG00000016311.1"/>
</dbReference>
<feature type="compositionally biased region" description="Low complexity" evidence="1">
    <location>
        <begin position="40"/>
        <end position="51"/>
    </location>
</feature>
<dbReference type="GO" id="GO:0031982">
    <property type="term" value="C:vesicle"/>
    <property type="evidence" value="ECO:0007669"/>
    <property type="project" value="TreeGrafter"/>
</dbReference>
<reference evidence="3" key="2">
    <citation type="journal article" date="2007" name="PLoS Biol.">
        <title>Survey sequencing and comparative analysis of the elephant shark (Callorhinchus milii) genome.</title>
        <authorList>
            <person name="Venkatesh B."/>
            <person name="Kirkness E.F."/>
            <person name="Loh Y.H."/>
            <person name="Halpern A.L."/>
            <person name="Lee A.P."/>
            <person name="Johnson J."/>
            <person name="Dandona N."/>
            <person name="Viswanathan L.D."/>
            <person name="Tay A."/>
            <person name="Venter J.C."/>
            <person name="Strausberg R.L."/>
            <person name="Brenner S."/>
        </authorList>
    </citation>
    <scope>NUCLEOTIDE SEQUENCE [LARGE SCALE GENOMIC DNA]</scope>
</reference>
<name>A0A4W3JHF8_CALMI</name>
<dbReference type="PANTHER" id="PTHR21207">
    <property type="entry name" value="PARKIN COREGULATED GENE PROTEIN PARK2 COREGULATED"/>
    <property type="match status" value="1"/>
</dbReference>
<accession>A0A4W3JHF8</accession>
<dbReference type="GO" id="GO:0043005">
    <property type="term" value="C:neuron projection"/>
    <property type="evidence" value="ECO:0007669"/>
    <property type="project" value="TreeGrafter"/>
</dbReference>
<dbReference type="Pfam" id="PF10274">
    <property type="entry name" value="ParcG"/>
    <property type="match status" value="1"/>
</dbReference>
<dbReference type="GeneTree" id="ENSGT00940000157330"/>
<sequence length="141" mass="16248">LIVAQPPAQYCDRAEIQSFNQRRRRDQREFPSGETAQRNSSSSESSETPSSQDRVNSGDVIDYSQQKREHIGDFINETLEALERYGGEDAFINIKYPVTTYESCILNQNIQKQVHTMKNRNHSWGNLHCAIWKSTSHISEN</sequence>